<name>A0A1I2HQ34_9BACL</name>
<accession>A0A1I2HQ34</accession>
<organism evidence="1 2">
    <name type="scientific">Paenibacillus algorifonticola</name>
    <dbReference type="NCBI Taxonomy" id="684063"/>
    <lineage>
        <taxon>Bacteria</taxon>
        <taxon>Bacillati</taxon>
        <taxon>Bacillota</taxon>
        <taxon>Bacilli</taxon>
        <taxon>Bacillales</taxon>
        <taxon>Paenibacillaceae</taxon>
        <taxon>Paenibacillus</taxon>
    </lineage>
</organism>
<sequence length="209" mass="24262">MQDDLKEDDKLEHADEKILKLLQEMETLENPKTIHAESIRIGVENYVFEPVFFFNERLSVHLPSQFTDMDEQSRKAKYPYEERPEIIKANADGSIAFTLKYVDENLSDPWVDELTNGMKGMVKRANPANVFYTTEVEEINGKRIGFFDFKSSALDGYLYTIMFFLALDGQAVIGSFTCPYSLYADWREIAYQMLQSIRVYEEAEEEVQA</sequence>
<gene>
    <name evidence="1" type="ORF">SAMN04487969_12480</name>
</gene>
<evidence type="ECO:0000313" key="2">
    <source>
        <dbReference type="Proteomes" id="UP000183410"/>
    </source>
</evidence>
<dbReference type="Proteomes" id="UP000183410">
    <property type="component" value="Unassembled WGS sequence"/>
</dbReference>
<reference evidence="2" key="1">
    <citation type="submission" date="2016-10" db="EMBL/GenBank/DDBJ databases">
        <authorList>
            <person name="Varghese N."/>
            <person name="Submissions S."/>
        </authorList>
    </citation>
    <scope>NUCLEOTIDE SEQUENCE [LARGE SCALE GENOMIC DNA]</scope>
    <source>
        <strain evidence="2">CGMCC 1.10223</strain>
    </source>
</reference>
<proteinExistence type="predicted"/>
<dbReference type="EMBL" id="FONN01000024">
    <property type="protein sequence ID" value="SFF30816.1"/>
    <property type="molecule type" value="Genomic_DNA"/>
</dbReference>
<protein>
    <submittedName>
        <fullName evidence="1">Uncharacterized protein</fullName>
    </submittedName>
</protein>
<keyword evidence="2" id="KW-1185">Reference proteome</keyword>
<dbReference type="AlphaFoldDB" id="A0A1I2HQ34"/>
<evidence type="ECO:0000313" key="1">
    <source>
        <dbReference type="EMBL" id="SFF30816.1"/>
    </source>
</evidence>